<sequence>MRFDRFVMRANLIGLGVLLAICLLMAGFAAMEAWKFHSSANDYPGPGLERSAGGPTGQIFGAPQGKITVYASSGDDPDSVHDVRLIDMQSGAQASLAADPRANVYGTMNVGSLGYIGLVETGQRDQRPVFDFVLVRFSDMSRHKLASGLDALDAVTLLDDSSFSAILWDTRKDARFVVMNVDGPKIVVSRKLEFGEEEKEEKEITEQVEIGARDVLASRNKFD</sequence>
<protein>
    <recommendedName>
        <fullName evidence="3">Photosynthetic complex assembly protein</fullName>
    </recommendedName>
</protein>
<dbReference type="Proteomes" id="UP000617634">
    <property type="component" value="Unassembled WGS sequence"/>
</dbReference>
<reference evidence="1" key="1">
    <citation type="submission" date="2020-11" db="EMBL/GenBank/DDBJ databases">
        <title>Novosphingobium aureum sp. nov., a marine bacterium isolated from sediment of a salt flat.</title>
        <authorList>
            <person name="Yoo Y."/>
            <person name="Kim J.-J."/>
        </authorList>
    </citation>
    <scope>NUCLEOTIDE SEQUENCE</scope>
    <source>
        <strain evidence="1">YJ-S2-02</strain>
    </source>
</reference>
<keyword evidence="2" id="KW-1185">Reference proteome</keyword>
<dbReference type="AlphaFoldDB" id="A0A931MKT0"/>
<accession>A0A931MKT0</accession>
<evidence type="ECO:0008006" key="3">
    <source>
        <dbReference type="Google" id="ProtNLM"/>
    </source>
</evidence>
<name>A0A931MKT0_9SPHN</name>
<evidence type="ECO:0000313" key="2">
    <source>
        <dbReference type="Proteomes" id="UP000617634"/>
    </source>
</evidence>
<dbReference type="EMBL" id="JADZGI010000001">
    <property type="protein sequence ID" value="MBH0112780.1"/>
    <property type="molecule type" value="Genomic_DNA"/>
</dbReference>
<dbReference type="RefSeq" id="WP_197162538.1">
    <property type="nucleotide sequence ID" value="NZ_JADZGI010000001.1"/>
</dbReference>
<comment type="caution">
    <text evidence="1">The sequence shown here is derived from an EMBL/GenBank/DDBJ whole genome shotgun (WGS) entry which is preliminary data.</text>
</comment>
<proteinExistence type="predicted"/>
<gene>
    <name evidence="1" type="ORF">I5E68_07430</name>
</gene>
<organism evidence="1 2">
    <name type="scientific">Novosphingobium aureum</name>
    <dbReference type="NCBI Taxonomy" id="2792964"/>
    <lineage>
        <taxon>Bacteria</taxon>
        <taxon>Pseudomonadati</taxon>
        <taxon>Pseudomonadota</taxon>
        <taxon>Alphaproteobacteria</taxon>
        <taxon>Sphingomonadales</taxon>
        <taxon>Sphingomonadaceae</taxon>
        <taxon>Novosphingobium</taxon>
    </lineage>
</organism>
<evidence type="ECO:0000313" key="1">
    <source>
        <dbReference type="EMBL" id="MBH0112780.1"/>
    </source>
</evidence>